<dbReference type="SUPFAM" id="SSF53474">
    <property type="entry name" value="alpha/beta-Hydrolases"/>
    <property type="match status" value="2"/>
</dbReference>
<keyword evidence="8" id="KW-1185">Reference proteome</keyword>
<dbReference type="InterPro" id="IPR031680">
    <property type="entry name" value="Hepar_II_III_N"/>
</dbReference>
<comment type="caution">
    <text evidence="7">The sequence shown here is derived from an EMBL/GenBank/DDBJ whole genome shotgun (WGS) entry which is preliminary data.</text>
</comment>
<gene>
    <name evidence="7" type="ORF">KHA91_11495</name>
</gene>
<reference evidence="7 8" key="1">
    <citation type="submission" date="2021-05" db="EMBL/GenBank/DDBJ databases">
        <title>Novel Bacillus species.</title>
        <authorList>
            <person name="Liu G."/>
        </authorList>
    </citation>
    <scope>NUCLEOTIDE SEQUENCE [LARGE SCALE GENOMIC DNA]</scope>
    <source>
        <strain evidence="7 8">FJAT-49682</strain>
    </source>
</reference>
<dbReference type="PANTHER" id="PTHR39210:SF1">
    <property type="entry name" value="HEPARIN-SULFATE LYASE"/>
    <property type="match status" value="1"/>
</dbReference>
<dbReference type="Pfam" id="PF07940">
    <property type="entry name" value="Hepar_II_III_C"/>
    <property type="match status" value="1"/>
</dbReference>
<dbReference type="EMBL" id="JAGYPN010000002">
    <property type="protein sequence ID" value="MBS4223367.1"/>
    <property type="molecule type" value="Genomic_DNA"/>
</dbReference>
<dbReference type="InterPro" id="IPR013783">
    <property type="entry name" value="Ig-like_fold"/>
</dbReference>
<keyword evidence="3" id="KW-0574">Periplasm</keyword>
<evidence type="ECO:0000256" key="4">
    <source>
        <dbReference type="ARBA" id="ARBA00023239"/>
    </source>
</evidence>
<dbReference type="InterPro" id="IPR012480">
    <property type="entry name" value="Hepar_II_III_C"/>
</dbReference>
<dbReference type="GO" id="GO:0016829">
    <property type="term" value="F:lyase activity"/>
    <property type="evidence" value="ECO:0007669"/>
    <property type="project" value="UniProtKB-KW"/>
</dbReference>
<dbReference type="Pfam" id="PF16889">
    <property type="entry name" value="Hepar_II_III_N"/>
    <property type="match status" value="1"/>
</dbReference>
<feature type="domain" description="Heparin-sulfate lyase N-terminal" evidence="6">
    <location>
        <begin position="338"/>
        <end position="591"/>
    </location>
</feature>
<dbReference type="Gene3D" id="2.70.98.70">
    <property type="match status" value="1"/>
</dbReference>
<dbReference type="InterPro" id="IPR008929">
    <property type="entry name" value="Chondroitin_lyas"/>
</dbReference>
<protein>
    <submittedName>
        <fullName evidence="7">Alginate lyase family protein</fullName>
    </submittedName>
</protein>
<accession>A0A942UPV6</accession>
<dbReference type="RefSeq" id="WP_213098381.1">
    <property type="nucleotide sequence ID" value="NZ_JAGYPN010000002.1"/>
</dbReference>
<dbReference type="Gene3D" id="1.50.10.100">
    <property type="entry name" value="Chondroitin AC/alginate lyase"/>
    <property type="match status" value="1"/>
</dbReference>
<dbReference type="Proteomes" id="UP000676456">
    <property type="component" value="Unassembled WGS sequence"/>
</dbReference>
<feature type="domain" description="Heparinase II/III-like C-terminal" evidence="5">
    <location>
        <begin position="625"/>
        <end position="850"/>
    </location>
</feature>
<evidence type="ECO:0000256" key="3">
    <source>
        <dbReference type="ARBA" id="ARBA00022764"/>
    </source>
</evidence>
<sequence length="1294" mass="150093">MEKLKFKFNPYNELNLNEAVRLIIHDWKDGETHTDAVIPPGKELELTETDFKQHLYYRYKYQIEKDGKWEDLTRYKHLPERETEEGIKYLYYHHPDSSALIVIFQALASIPGYNYVRTLKDLPVSKLYIKDEYGPEPTKASYYLGENKKFDIATNTSKLIEEIRNYNNLPKKKVICAGSSKGGFASIYQAYLNSYGYVVAGGPQIYLGDYLGKSLGNPKSVLAPIYTFITGNTMADDREWANNILPNLIKSNYQRVTPQLNIHVGKEEPHYKNHVLPFYDYLQEIGGQNIELDLGDYNDHDELAIHFPGFLSKKVNKILSEISPTETILFKRTEPNSSTMEIAEMIMNNEIFLFKTWKPFKFDGELNWDEDPYKDRTWKFYLHEIRVVSFLVNSYELTKDMKYLRKARWYIESWMSKNPTPNKNVSEWAWSGHGTANRLLNLLYFWTYYKDSDEFDEEFEAQFTELLLEHGLFLEKDENYEDYNHGIFQDQALMELSVLFPEFSQSKAWLRKSVDRLTMRMNKDFSPSGVHKEHSPSYHVLVMKLFMSIKKFMDFYNVTYSNEFKNKFHLMQDYLAIITDKDGTLPLLGDTGLSRALGSLKEDEILSEYWLNKSSKGVKGTPLNRSFYPFPDAGIAIYKGKGNKNDVEWVFTSAFHSTVHKHADDLSFLLRHGKTNYFVDSGRYNYKEKDPFRRFFRSVFAHNSIAVDGKSYNLTSSQAGKSLITDYGQTDLYTYVRGQHHLYEGITITRLLLHLKDGPILIHDKIESKEKHKYTQIFNIGKDIAVNSQNNNSLLLQSKLDHTYVELKQANAIKDFTLFEGSTDPIQGWQSFDFNQKHPIKSAHFTVEGNSVEFLTLLNLSSNSTVDSVVVQEESDNHVYKLLKDADEIFNVSLKETHTNHESMINNQLRVDEPVINNIILSNKNDLVPQGTSITATIDANGDNLTYAWYVYHNGKRIDVKKYSPNMKKLTIKLNQEGKYYLKAYAKNDKGEKVSRNTNIIKVYKVNIAPKEKKSIINLYDKKKVAYEDIEKLKMNFEDPAILSVEKNKVNYDFLIKTNKNSPFLVVLGSGAYNAKEYNPPIFQRHSWTEQLQTNVIFYNDPTLYLGEINLGWGQGTKQDFYLKSIADMVKQFAHKMNINNSNILFYGSSAGGFMSLMLGGMLKGSSVLVNNPQTIVPNYYKSYVQAMYEASYPNIDNQQIDINFKERLDVIAFYKSIGYMPNIYYLQNAACLHDVENHFNPFLNKVSEFLKQEKSGQFISHLYWDEHSQHNPVGKEETLTYIKKASELFLNNN</sequence>
<evidence type="ECO:0000256" key="1">
    <source>
        <dbReference type="ARBA" id="ARBA00004418"/>
    </source>
</evidence>
<name>A0A942UPV6_9BACI</name>
<proteinExistence type="predicted"/>
<evidence type="ECO:0000313" key="7">
    <source>
        <dbReference type="EMBL" id="MBS4223367.1"/>
    </source>
</evidence>
<evidence type="ECO:0000256" key="2">
    <source>
        <dbReference type="ARBA" id="ARBA00022729"/>
    </source>
</evidence>
<evidence type="ECO:0000259" key="6">
    <source>
        <dbReference type="Pfam" id="PF16889"/>
    </source>
</evidence>
<evidence type="ECO:0000313" key="8">
    <source>
        <dbReference type="Proteomes" id="UP000676456"/>
    </source>
</evidence>
<keyword evidence="2" id="KW-0732">Signal</keyword>
<comment type="subcellular location">
    <subcellularLocation>
        <location evidence="1">Periplasm</location>
    </subcellularLocation>
</comment>
<dbReference type="InterPro" id="IPR029058">
    <property type="entry name" value="AB_hydrolase_fold"/>
</dbReference>
<keyword evidence="4 7" id="KW-0456">Lyase</keyword>
<dbReference type="GO" id="GO:0042597">
    <property type="term" value="C:periplasmic space"/>
    <property type="evidence" value="ECO:0007669"/>
    <property type="project" value="UniProtKB-SubCell"/>
</dbReference>
<dbReference type="Gene3D" id="3.40.50.1820">
    <property type="entry name" value="alpha/beta hydrolase"/>
    <property type="match status" value="2"/>
</dbReference>
<dbReference type="PANTHER" id="PTHR39210">
    <property type="entry name" value="HEPARIN-SULFATE LYASE"/>
    <property type="match status" value="1"/>
</dbReference>
<organism evidence="7 8">
    <name type="scientific">Lederbergia citrea</name>
    <dbReference type="NCBI Taxonomy" id="2833581"/>
    <lineage>
        <taxon>Bacteria</taxon>
        <taxon>Bacillati</taxon>
        <taxon>Bacillota</taxon>
        <taxon>Bacilli</taxon>
        <taxon>Bacillales</taxon>
        <taxon>Bacillaceae</taxon>
        <taxon>Lederbergia</taxon>
    </lineage>
</organism>
<dbReference type="Gene3D" id="2.60.40.10">
    <property type="entry name" value="Immunoglobulins"/>
    <property type="match status" value="1"/>
</dbReference>
<evidence type="ECO:0000259" key="5">
    <source>
        <dbReference type="Pfam" id="PF07940"/>
    </source>
</evidence>
<dbReference type="SUPFAM" id="SSF48230">
    <property type="entry name" value="Chondroitin AC/alginate lyase"/>
    <property type="match status" value="1"/>
</dbReference>